<dbReference type="RefSeq" id="WP_167975694.1">
    <property type="nucleotide sequence ID" value="NZ_VSRL01000071.1"/>
</dbReference>
<dbReference type="Proteomes" id="UP001515943">
    <property type="component" value="Unassembled WGS sequence"/>
</dbReference>
<organism evidence="1 2">
    <name type="scientific">Lentzea indica</name>
    <dbReference type="NCBI Taxonomy" id="2604800"/>
    <lineage>
        <taxon>Bacteria</taxon>
        <taxon>Bacillati</taxon>
        <taxon>Actinomycetota</taxon>
        <taxon>Actinomycetes</taxon>
        <taxon>Pseudonocardiales</taxon>
        <taxon>Pseudonocardiaceae</taxon>
        <taxon>Lentzea</taxon>
    </lineage>
</organism>
<dbReference type="Pfam" id="PF05960">
    <property type="entry name" value="DUF885"/>
    <property type="match status" value="1"/>
</dbReference>
<gene>
    <name evidence="1" type="ORF">FXN61_20370</name>
</gene>
<dbReference type="PANTHER" id="PTHR33361">
    <property type="entry name" value="GLR0591 PROTEIN"/>
    <property type="match status" value="1"/>
</dbReference>
<proteinExistence type="predicted"/>
<name>A0ABX1FJN7_9PSEU</name>
<sequence length="506" mass="56901">MSLSEETFQAMMDWNPTFATVVGVPGWDDRLDDLSVDGHQALRARLTGILARVDSSDEGPVARDVIRHQAESIITKIDARLVEHTVAAGLSAPVASLLSVATQVDFSQRRHLVPRFLRQAGERLLDTDRRPLRRHAESGAAHVERFLASPKQEWEGDADLRPAFARFREVLLELPGRDDEQAGLCWLPEGEANYAKLVRDYTTASYTPAELHELGLDLIERLREEYAEIGSRVWGTREVREIFQRLRTDLLWANEDDMLTSAVEAVARAEQVAPDWFGRLPRARCEVRFVPEIDREVAPLAYYMDAALDGSRPGVYWLNPLGATERSRTLSEVTAFHEAVPGHHFQLTIAAETDLSNVRKFAFIDAYLEGWGLYTERLADEMGLYSSDEARLGMLGLDAMRAGRLVVDTGLHAFGWSRQKAVDYLRDNTVMTDTEIHSEIDRYIETPGQALAYMVGRLEILRLRAEARSAMGSKFDIRAFHDLVLENGVVPLSTLGSLVTAWSERV</sequence>
<evidence type="ECO:0000313" key="2">
    <source>
        <dbReference type="Proteomes" id="UP001515943"/>
    </source>
</evidence>
<evidence type="ECO:0000313" key="1">
    <source>
        <dbReference type="EMBL" id="NKE59037.1"/>
    </source>
</evidence>
<dbReference type="PANTHER" id="PTHR33361:SF2">
    <property type="entry name" value="DUF885 DOMAIN-CONTAINING PROTEIN"/>
    <property type="match status" value="1"/>
</dbReference>
<keyword evidence="2" id="KW-1185">Reference proteome</keyword>
<dbReference type="InterPro" id="IPR010281">
    <property type="entry name" value="DUF885"/>
</dbReference>
<comment type="caution">
    <text evidence="1">The sequence shown here is derived from an EMBL/GenBank/DDBJ whole genome shotgun (WGS) entry which is preliminary data.</text>
</comment>
<accession>A0ABX1FJN7</accession>
<protein>
    <submittedName>
        <fullName evidence="1">DUF885 domain-containing protein</fullName>
    </submittedName>
</protein>
<dbReference type="EMBL" id="VSRL01000071">
    <property type="protein sequence ID" value="NKE59037.1"/>
    <property type="molecule type" value="Genomic_DNA"/>
</dbReference>
<reference evidence="1 2" key="1">
    <citation type="submission" date="2019-08" db="EMBL/GenBank/DDBJ databases">
        <title>Lentzea from Indian Himalayas.</title>
        <authorList>
            <person name="Mandal S."/>
            <person name="Mallick Gupta A."/>
            <person name="Maiti P.K."/>
            <person name="Sarkar J."/>
            <person name="Mandal S."/>
        </authorList>
    </citation>
    <scope>NUCLEOTIDE SEQUENCE [LARGE SCALE GENOMIC DNA]</scope>
    <source>
        <strain evidence="1 2">PSKA42</strain>
    </source>
</reference>